<keyword evidence="1" id="KW-0812">Transmembrane</keyword>
<protein>
    <recommendedName>
        <fullName evidence="4">HTTM domain-containing protein</fullName>
    </recommendedName>
</protein>
<keyword evidence="1" id="KW-0472">Membrane</keyword>
<comment type="caution">
    <text evidence="2">The sequence shown here is derived from an EMBL/GenBank/DDBJ whole genome shotgun (WGS) entry which is preliminary data.</text>
</comment>
<sequence>MWLLDALAAGFRHPTDEARLQYFRIVLGLALTVRFLLSLDHSGWNRFAPGTYSTFALTKRIGEQRFHRLARAYKPVLAARPVAALALATGVLPRLSALLVIAALAFELTYAKSPNTLRFAILMTGTLVLAGALGTGLPEHRMSTHNTWAQALCVLVTTDLYWGSAWSKARSAQFRSGLYLAQWVHVFTQVKDRLPRGEHFIPGVVRRHLGTLSERSVRAWRLVAVTVIALEVLLPPALLIERTRTAAIVVGIAMHVGFSCLKPRQLIAFSSITLAGYILFAAT</sequence>
<keyword evidence="1" id="KW-1133">Transmembrane helix</keyword>
<organism evidence="2 3">
    <name type="scientific">Kitasatospora misakiensis</name>
    <dbReference type="NCBI Taxonomy" id="67330"/>
    <lineage>
        <taxon>Bacteria</taxon>
        <taxon>Bacillati</taxon>
        <taxon>Actinomycetota</taxon>
        <taxon>Actinomycetes</taxon>
        <taxon>Kitasatosporales</taxon>
        <taxon>Streptomycetaceae</taxon>
        <taxon>Kitasatospora</taxon>
    </lineage>
</organism>
<feature type="transmembrane region" description="Helical" evidence="1">
    <location>
        <begin position="20"/>
        <end position="37"/>
    </location>
</feature>
<feature type="transmembrane region" description="Helical" evidence="1">
    <location>
        <begin position="82"/>
        <end position="105"/>
    </location>
</feature>
<proteinExistence type="predicted"/>
<reference evidence="3" key="1">
    <citation type="journal article" date="2019" name="Int. J. Syst. Evol. Microbiol.">
        <title>The Global Catalogue of Microorganisms (GCM) 10K type strain sequencing project: providing services to taxonomists for standard genome sequencing and annotation.</title>
        <authorList>
            <consortium name="The Broad Institute Genomics Platform"/>
            <consortium name="The Broad Institute Genome Sequencing Center for Infectious Disease"/>
            <person name="Wu L."/>
            <person name="Ma J."/>
        </authorList>
    </citation>
    <scope>NUCLEOTIDE SEQUENCE [LARGE SCALE GENOMIC DNA]</scope>
    <source>
        <strain evidence="3">CGMCC 4.1437</strain>
    </source>
</reference>
<dbReference type="RefSeq" id="WP_380223898.1">
    <property type="nucleotide sequence ID" value="NZ_JBHSOF010000003.1"/>
</dbReference>
<feature type="transmembrane region" description="Helical" evidence="1">
    <location>
        <begin position="117"/>
        <end position="137"/>
    </location>
</feature>
<name>A0ABW0WVI9_9ACTN</name>
<evidence type="ECO:0008006" key="4">
    <source>
        <dbReference type="Google" id="ProtNLM"/>
    </source>
</evidence>
<dbReference type="EMBL" id="JBHSOF010000003">
    <property type="protein sequence ID" value="MFC5662302.1"/>
    <property type="molecule type" value="Genomic_DNA"/>
</dbReference>
<gene>
    <name evidence="2" type="ORF">ACFP3U_04830</name>
</gene>
<accession>A0ABW0WVI9</accession>
<keyword evidence="3" id="KW-1185">Reference proteome</keyword>
<evidence type="ECO:0000313" key="3">
    <source>
        <dbReference type="Proteomes" id="UP001595975"/>
    </source>
</evidence>
<evidence type="ECO:0000313" key="2">
    <source>
        <dbReference type="EMBL" id="MFC5662302.1"/>
    </source>
</evidence>
<dbReference type="Proteomes" id="UP001595975">
    <property type="component" value="Unassembled WGS sequence"/>
</dbReference>
<evidence type="ECO:0000256" key="1">
    <source>
        <dbReference type="SAM" id="Phobius"/>
    </source>
</evidence>